<comment type="similarity">
    <text evidence="1 3">Belongs to the short-chain dehydrogenases/reductases (SDR) family.</text>
</comment>
<dbReference type="SMART" id="SM00822">
    <property type="entry name" value="PKS_KR"/>
    <property type="match status" value="1"/>
</dbReference>
<evidence type="ECO:0000256" key="3">
    <source>
        <dbReference type="RuleBase" id="RU000363"/>
    </source>
</evidence>
<evidence type="ECO:0000313" key="5">
    <source>
        <dbReference type="EMBL" id="ORW27592.1"/>
    </source>
</evidence>
<organism evidence="5 6">
    <name type="scientific">Mycobacterium nebraskense</name>
    <dbReference type="NCBI Taxonomy" id="244292"/>
    <lineage>
        <taxon>Bacteria</taxon>
        <taxon>Bacillati</taxon>
        <taxon>Actinomycetota</taxon>
        <taxon>Actinomycetes</taxon>
        <taxon>Mycobacteriales</taxon>
        <taxon>Mycobacteriaceae</taxon>
        <taxon>Mycobacterium</taxon>
    </lineage>
</organism>
<gene>
    <name evidence="5" type="ORF">AWC17_28770</name>
</gene>
<feature type="domain" description="Ketoreductase" evidence="4">
    <location>
        <begin position="10"/>
        <end position="198"/>
    </location>
</feature>
<keyword evidence="6" id="KW-1185">Reference proteome</keyword>
<dbReference type="PROSITE" id="PS00061">
    <property type="entry name" value="ADH_SHORT"/>
    <property type="match status" value="1"/>
</dbReference>
<dbReference type="InterPro" id="IPR051687">
    <property type="entry name" value="Peroxisomal_Beta-Oxidation"/>
</dbReference>
<evidence type="ECO:0000256" key="1">
    <source>
        <dbReference type="ARBA" id="ARBA00006484"/>
    </source>
</evidence>
<dbReference type="Pfam" id="PF00106">
    <property type="entry name" value="adh_short"/>
    <property type="match status" value="1"/>
</dbReference>
<proteinExistence type="inferred from homology"/>
<dbReference type="InterPro" id="IPR036291">
    <property type="entry name" value="NAD(P)-bd_dom_sf"/>
</dbReference>
<comment type="caution">
    <text evidence="5">The sequence shown here is derived from an EMBL/GenBank/DDBJ whole genome shotgun (WGS) entry which is preliminary data.</text>
</comment>
<dbReference type="PANTHER" id="PTHR45024:SF2">
    <property type="entry name" value="SCP2 DOMAIN-CONTAINING PROTEIN"/>
    <property type="match status" value="1"/>
</dbReference>
<keyword evidence="2" id="KW-0560">Oxidoreductase</keyword>
<dbReference type="SUPFAM" id="SSF51735">
    <property type="entry name" value="NAD(P)-binding Rossmann-fold domains"/>
    <property type="match status" value="1"/>
</dbReference>
<reference evidence="5 6" key="1">
    <citation type="submission" date="2016-01" db="EMBL/GenBank/DDBJ databases">
        <title>The new phylogeny of the genus Mycobacterium.</title>
        <authorList>
            <person name="Tarcisio F."/>
            <person name="Conor M."/>
            <person name="Antonella G."/>
            <person name="Elisabetta G."/>
            <person name="Giulia F.S."/>
            <person name="Sara T."/>
            <person name="Anna F."/>
            <person name="Clotilde B."/>
            <person name="Roberto B."/>
            <person name="Veronica D.S."/>
            <person name="Fabio R."/>
            <person name="Monica P."/>
            <person name="Olivier J."/>
            <person name="Enrico T."/>
            <person name="Nicola S."/>
        </authorList>
    </citation>
    <scope>NUCLEOTIDE SEQUENCE [LARGE SCALE GENOMIC DNA]</scope>
    <source>
        <strain evidence="5 6">DSM 44803</strain>
    </source>
</reference>
<name>A0A1X1ZUB0_9MYCO</name>
<evidence type="ECO:0000259" key="4">
    <source>
        <dbReference type="SMART" id="SM00822"/>
    </source>
</evidence>
<dbReference type="InterPro" id="IPR002347">
    <property type="entry name" value="SDR_fam"/>
</dbReference>
<dbReference type="PANTHER" id="PTHR45024">
    <property type="entry name" value="DEHYDROGENASES, SHORT CHAIN"/>
    <property type="match status" value="1"/>
</dbReference>
<sequence>MSGDLRFDTDVVIVTGAAGGIGRSQAIELGRRGARVVVNDLGGSPRGGGCDPTMAQSVADEIVASGGEAVASGASVSSDEGPQQIIDLAMDTWGRVDGLIHNAAIVLDDHFEDVSDDDFDSITAVNLRGTFRTVRAAYRAMKDNGGGRIVTLTSASGLSGAFGQAAYATTKMGVIGLTRSVAWEGMRYGIRVNALAPAAFDTRLFSVFTPEGDAALRGRPPELEISLDSAEYVALLTASRVTPMALALVHRSCPATAQIFGATGGYYCRYVISHTDGATFGPHPTAEDIVGNWDRIRDRPLPNELDGEAMAWGVRAYSNRLKALAGELQTAETTQG</sequence>
<dbReference type="PRINTS" id="PR00081">
    <property type="entry name" value="GDHRDH"/>
</dbReference>
<evidence type="ECO:0000313" key="6">
    <source>
        <dbReference type="Proteomes" id="UP000193781"/>
    </source>
</evidence>
<dbReference type="GO" id="GO:0016491">
    <property type="term" value="F:oxidoreductase activity"/>
    <property type="evidence" value="ECO:0007669"/>
    <property type="project" value="UniProtKB-KW"/>
</dbReference>
<dbReference type="Gene3D" id="3.40.50.720">
    <property type="entry name" value="NAD(P)-binding Rossmann-like Domain"/>
    <property type="match status" value="1"/>
</dbReference>
<dbReference type="InterPro" id="IPR020904">
    <property type="entry name" value="Sc_DH/Rdtase_CS"/>
</dbReference>
<dbReference type="PRINTS" id="PR00080">
    <property type="entry name" value="SDRFAMILY"/>
</dbReference>
<evidence type="ECO:0000256" key="2">
    <source>
        <dbReference type="ARBA" id="ARBA00023002"/>
    </source>
</evidence>
<dbReference type="Proteomes" id="UP000193781">
    <property type="component" value="Unassembled WGS sequence"/>
</dbReference>
<dbReference type="InterPro" id="IPR057326">
    <property type="entry name" value="KR_dom"/>
</dbReference>
<dbReference type="AlphaFoldDB" id="A0A1X1ZUB0"/>
<dbReference type="EMBL" id="LQPH01000076">
    <property type="protein sequence ID" value="ORW27592.1"/>
    <property type="molecule type" value="Genomic_DNA"/>
</dbReference>
<accession>A0A1X1ZUB0</accession>
<dbReference type="RefSeq" id="WP_052742764.1">
    <property type="nucleotide sequence ID" value="NZ_JACKSS010000100.1"/>
</dbReference>
<protein>
    <recommendedName>
        <fullName evidence="4">Ketoreductase domain-containing protein</fullName>
    </recommendedName>
</protein>